<accession>G7LIM0</accession>
<dbReference type="Pfam" id="PF03478">
    <property type="entry name" value="Beta-prop_KIB1-4"/>
    <property type="match status" value="1"/>
</dbReference>
<dbReference type="KEGG" id="mtr:11419029"/>
<dbReference type="HOGENOM" id="CLU_019286_1_0_1"/>
<dbReference type="PANTHER" id="PTHR47123">
    <property type="entry name" value="F-BOX PROTEIN SKIP23"/>
    <property type="match status" value="1"/>
</dbReference>
<evidence type="ECO:0000313" key="2">
    <source>
        <dbReference type="EMBL" id="AET04195.2"/>
    </source>
</evidence>
<evidence type="ECO:0000313" key="3">
    <source>
        <dbReference type="EMBL" id="RHN42601.1"/>
    </source>
</evidence>
<dbReference type="OrthoDB" id="638130at2759"/>
<dbReference type="InterPro" id="IPR005174">
    <property type="entry name" value="KIB1-4_b-propeller"/>
</dbReference>
<evidence type="ECO:0000313" key="6">
    <source>
        <dbReference type="Proteomes" id="UP000265566"/>
    </source>
</evidence>
<name>G7LIM0_MEDTR</name>
<keyword evidence="5" id="KW-1185">Reference proteome</keyword>
<reference evidence="4" key="3">
    <citation type="submission" date="2015-04" db="UniProtKB">
        <authorList>
            <consortium name="EnsemblPlants"/>
        </authorList>
    </citation>
    <scope>IDENTIFICATION</scope>
    <source>
        <strain evidence="4">cv. Jemalong A17</strain>
    </source>
</reference>
<dbReference type="GO" id="GO:0016567">
    <property type="term" value="P:protein ubiquitination"/>
    <property type="evidence" value="ECO:0000318"/>
    <property type="project" value="GO_Central"/>
</dbReference>
<feature type="domain" description="KIB1-4 beta-propeller" evidence="1">
    <location>
        <begin position="66"/>
        <end position="351"/>
    </location>
</feature>
<evidence type="ECO:0000313" key="5">
    <source>
        <dbReference type="Proteomes" id="UP000002051"/>
    </source>
</evidence>
<protein>
    <submittedName>
        <fullName evidence="2">F-box protein</fullName>
    </submittedName>
</protein>
<dbReference type="Gramene" id="rna49058">
    <property type="protein sequence ID" value="RHN42601.1"/>
    <property type="gene ID" value="gene49058"/>
</dbReference>
<reference evidence="2 5" key="1">
    <citation type="journal article" date="2011" name="Nature">
        <title>The Medicago genome provides insight into the evolution of rhizobial symbioses.</title>
        <authorList>
            <person name="Young N.D."/>
            <person name="Debelle F."/>
            <person name="Oldroyd G.E."/>
            <person name="Geurts R."/>
            <person name="Cannon S.B."/>
            <person name="Udvardi M.K."/>
            <person name="Benedito V.A."/>
            <person name="Mayer K.F."/>
            <person name="Gouzy J."/>
            <person name="Schoof H."/>
            <person name="Van de Peer Y."/>
            <person name="Proost S."/>
            <person name="Cook D.R."/>
            <person name="Meyers B.C."/>
            <person name="Spannagl M."/>
            <person name="Cheung F."/>
            <person name="De Mita S."/>
            <person name="Krishnakumar V."/>
            <person name="Gundlach H."/>
            <person name="Zhou S."/>
            <person name="Mudge J."/>
            <person name="Bharti A.K."/>
            <person name="Murray J.D."/>
            <person name="Naoumkina M.A."/>
            <person name="Rosen B."/>
            <person name="Silverstein K.A."/>
            <person name="Tang H."/>
            <person name="Rombauts S."/>
            <person name="Zhao P.X."/>
            <person name="Zhou P."/>
            <person name="Barbe V."/>
            <person name="Bardou P."/>
            <person name="Bechner M."/>
            <person name="Bellec A."/>
            <person name="Berger A."/>
            <person name="Berges H."/>
            <person name="Bidwell S."/>
            <person name="Bisseling T."/>
            <person name="Choisne N."/>
            <person name="Couloux A."/>
            <person name="Denny R."/>
            <person name="Deshpande S."/>
            <person name="Dai X."/>
            <person name="Doyle J.J."/>
            <person name="Dudez A.M."/>
            <person name="Farmer A.D."/>
            <person name="Fouteau S."/>
            <person name="Franken C."/>
            <person name="Gibelin C."/>
            <person name="Gish J."/>
            <person name="Goldstein S."/>
            <person name="Gonzalez A.J."/>
            <person name="Green P.J."/>
            <person name="Hallab A."/>
            <person name="Hartog M."/>
            <person name="Hua A."/>
            <person name="Humphray S.J."/>
            <person name="Jeong D.H."/>
            <person name="Jing Y."/>
            <person name="Jocker A."/>
            <person name="Kenton S.M."/>
            <person name="Kim D.J."/>
            <person name="Klee K."/>
            <person name="Lai H."/>
            <person name="Lang C."/>
            <person name="Lin S."/>
            <person name="Macmil S.L."/>
            <person name="Magdelenat G."/>
            <person name="Matthews L."/>
            <person name="McCorrison J."/>
            <person name="Monaghan E.L."/>
            <person name="Mun J.H."/>
            <person name="Najar F.Z."/>
            <person name="Nicholson C."/>
            <person name="Noirot C."/>
            <person name="O'Bleness M."/>
            <person name="Paule C.R."/>
            <person name="Poulain J."/>
            <person name="Prion F."/>
            <person name="Qin B."/>
            <person name="Qu C."/>
            <person name="Retzel E.F."/>
            <person name="Riddle C."/>
            <person name="Sallet E."/>
            <person name="Samain S."/>
            <person name="Samson N."/>
            <person name="Sanders I."/>
            <person name="Saurat O."/>
            <person name="Scarpelli C."/>
            <person name="Schiex T."/>
            <person name="Segurens B."/>
            <person name="Severin A.J."/>
            <person name="Sherrier D.J."/>
            <person name="Shi R."/>
            <person name="Sims S."/>
            <person name="Singer S.R."/>
            <person name="Sinharoy S."/>
            <person name="Sterck L."/>
            <person name="Viollet A."/>
            <person name="Wang B.B."/>
            <person name="Wang K."/>
            <person name="Wang M."/>
            <person name="Wang X."/>
            <person name="Warfsmann J."/>
            <person name="Weissenbach J."/>
            <person name="White D.D."/>
            <person name="White J.D."/>
            <person name="Wiley G.B."/>
            <person name="Wincker P."/>
            <person name="Xing Y."/>
            <person name="Yang L."/>
            <person name="Yao Z."/>
            <person name="Ying F."/>
            <person name="Zhai J."/>
            <person name="Zhou L."/>
            <person name="Zuber A."/>
            <person name="Denarie J."/>
            <person name="Dixon R.A."/>
            <person name="May G.D."/>
            <person name="Schwartz D.C."/>
            <person name="Rogers J."/>
            <person name="Quetier F."/>
            <person name="Town C.D."/>
            <person name="Roe B.A."/>
        </authorList>
    </citation>
    <scope>NUCLEOTIDE SEQUENCE [LARGE SCALE GENOMIC DNA]</scope>
    <source>
        <strain evidence="2">A17</strain>
        <strain evidence="4 5">cv. Jemalong A17</strain>
    </source>
</reference>
<organism evidence="2 5">
    <name type="scientific">Medicago truncatula</name>
    <name type="common">Barrel medic</name>
    <name type="synonym">Medicago tribuloides</name>
    <dbReference type="NCBI Taxonomy" id="3880"/>
    <lineage>
        <taxon>Eukaryota</taxon>
        <taxon>Viridiplantae</taxon>
        <taxon>Streptophyta</taxon>
        <taxon>Embryophyta</taxon>
        <taxon>Tracheophyta</taxon>
        <taxon>Spermatophyta</taxon>
        <taxon>Magnoliopsida</taxon>
        <taxon>eudicotyledons</taxon>
        <taxon>Gunneridae</taxon>
        <taxon>Pentapetalae</taxon>
        <taxon>rosids</taxon>
        <taxon>fabids</taxon>
        <taxon>Fabales</taxon>
        <taxon>Fabaceae</taxon>
        <taxon>Papilionoideae</taxon>
        <taxon>50 kb inversion clade</taxon>
        <taxon>NPAAA clade</taxon>
        <taxon>Hologalegina</taxon>
        <taxon>IRL clade</taxon>
        <taxon>Trifolieae</taxon>
        <taxon>Medicago</taxon>
    </lineage>
</organism>
<dbReference type="AlphaFoldDB" id="G7LIM0"/>
<reference evidence="3" key="5">
    <citation type="journal article" date="2018" name="Nat. Plants">
        <title>Whole-genome landscape of Medicago truncatula symbiotic genes.</title>
        <authorList>
            <person name="Pecrix Y."/>
            <person name="Gamas P."/>
            <person name="Carrere S."/>
        </authorList>
    </citation>
    <scope>NUCLEOTIDE SEQUENCE</scope>
    <source>
        <tissue evidence="3">Leaves</tissue>
    </source>
</reference>
<dbReference type="InterPro" id="IPR051304">
    <property type="entry name" value="SCF_F-box_domain"/>
</dbReference>
<sequence>MECSVMYDNKMVQWINLPKELWLVIAKNLNTTLDVVRFRSICRLCRSLVPSPSSHTPRIPYLKYFLHQTKIYRIEPASHHLLSTSTSSNKGWLIKLVQDYTSSKLFLFDLFDPKTYPSQEKTSQNVSSQEKTTQKVLNLMNYRFVELFEGYTLSHDFFRYQGGDFQYAPVSGCKAILFRHHIIFALHSDKKVHVCNIGDMKTTVIMDDDDVYMGYDDIILHREQLYVVDENGTIFWINPLTLKLVQFSPKLYCCDRNKKHIWVKSDKKKKQLVEYDGNLYVVDLYINDKSYHKQYLYKVVFVKIYKLDQEWGKWFDVPDLGEALFVLGRDSNFSLIAQDYYGCQRNCIYLFSKGKAYCFNLENSRCKPANSFWPCPTLFNPMIK</sequence>
<dbReference type="SUPFAM" id="SSF63825">
    <property type="entry name" value="YWTD domain"/>
    <property type="match status" value="1"/>
</dbReference>
<reference evidence="2 5" key="2">
    <citation type="journal article" date="2014" name="BMC Genomics">
        <title>An improved genome release (version Mt4.0) for the model legume Medicago truncatula.</title>
        <authorList>
            <person name="Tang H."/>
            <person name="Krishnakumar V."/>
            <person name="Bidwell S."/>
            <person name="Rosen B."/>
            <person name="Chan A."/>
            <person name="Zhou S."/>
            <person name="Gentzbittel L."/>
            <person name="Childs K.L."/>
            <person name="Yandell M."/>
            <person name="Gundlach H."/>
            <person name="Mayer K.F."/>
            <person name="Schwartz D.C."/>
            <person name="Town C.D."/>
        </authorList>
    </citation>
    <scope>GENOME REANNOTATION</scope>
    <source>
        <strain evidence="4 5">cv. Jemalong A17</strain>
    </source>
</reference>
<dbReference type="PANTHER" id="PTHR47123:SF28">
    <property type="entry name" value="F-BOX DOMAIN-CONTAINING PROTEIN"/>
    <property type="match status" value="1"/>
</dbReference>
<gene>
    <name evidence="4" type="primary">11419029</name>
    <name evidence="2" type="ordered locus">MTR_8g085760</name>
    <name evidence="3" type="ORF">MtrunA17_Chr8g0378641</name>
</gene>
<evidence type="ECO:0000313" key="4">
    <source>
        <dbReference type="EnsemblPlants" id="AET04195"/>
    </source>
</evidence>
<dbReference type="EnsemblPlants" id="AET04195">
    <property type="protein sequence ID" value="AET04195"/>
    <property type="gene ID" value="MTR_8g085760"/>
</dbReference>
<reference evidence="6" key="4">
    <citation type="journal article" date="2018" name="Nat. Plants">
        <title>Whole-genome landscape of Medicago truncatula symbiotic genes.</title>
        <authorList>
            <person name="Pecrix Y."/>
            <person name="Staton S.E."/>
            <person name="Sallet E."/>
            <person name="Lelandais-Briere C."/>
            <person name="Moreau S."/>
            <person name="Carrere S."/>
            <person name="Blein T."/>
            <person name="Jardinaud M.F."/>
            <person name="Latrasse D."/>
            <person name="Zouine M."/>
            <person name="Zahm M."/>
            <person name="Kreplak J."/>
            <person name="Mayjonade B."/>
            <person name="Satge C."/>
            <person name="Perez M."/>
            <person name="Cauet S."/>
            <person name="Marande W."/>
            <person name="Chantry-Darmon C."/>
            <person name="Lopez-Roques C."/>
            <person name="Bouchez O."/>
            <person name="Berard A."/>
            <person name="Debelle F."/>
            <person name="Munos S."/>
            <person name="Bendahmane A."/>
            <person name="Berges H."/>
            <person name="Niebel A."/>
            <person name="Buitink J."/>
            <person name="Frugier F."/>
            <person name="Benhamed M."/>
            <person name="Crespi M."/>
            <person name="Gouzy J."/>
            <person name="Gamas P."/>
        </authorList>
    </citation>
    <scope>NUCLEOTIDE SEQUENCE [LARGE SCALE GENOMIC DNA]</scope>
    <source>
        <strain evidence="6">cv. Jemalong A17</strain>
    </source>
</reference>
<dbReference type="Proteomes" id="UP000265566">
    <property type="component" value="Chromosome 8"/>
</dbReference>
<dbReference type="PaxDb" id="3880-AET04195"/>
<dbReference type="Proteomes" id="UP000002051">
    <property type="component" value="Chromosome 8"/>
</dbReference>
<dbReference type="eggNOG" id="ENOG502QW71">
    <property type="taxonomic scope" value="Eukaryota"/>
</dbReference>
<evidence type="ECO:0000259" key="1">
    <source>
        <dbReference type="Pfam" id="PF03478"/>
    </source>
</evidence>
<proteinExistence type="predicted"/>
<dbReference type="EMBL" id="CM001224">
    <property type="protein sequence ID" value="AET04195.2"/>
    <property type="molecule type" value="Genomic_DNA"/>
</dbReference>
<dbReference type="EMBL" id="PSQE01000008">
    <property type="protein sequence ID" value="RHN42601.1"/>
    <property type="molecule type" value="Genomic_DNA"/>
</dbReference>
<accession>A0A0C3Y4K2</accession>